<protein>
    <submittedName>
        <fullName evidence="6">DNA ligase 1-like</fullName>
    </submittedName>
</protein>
<feature type="region of interest" description="Disordered" evidence="3">
    <location>
        <begin position="229"/>
        <end position="250"/>
    </location>
</feature>
<organism evidence="5 6">
    <name type="scientific">Actinia tenebrosa</name>
    <name type="common">Australian red waratah sea anemone</name>
    <dbReference type="NCBI Taxonomy" id="6105"/>
    <lineage>
        <taxon>Eukaryota</taxon>
        <taxon>Metazoa</taxon>
        <taxon>Cnidaria</taxon>
        <taxon>Anthozoa</taxon>
        <taxon>Hexacorallia</taxon>
        <taxon>Actiniaria</taxon>
        <taxon>Actiniidae</taxon>
        <taxon>Actinia</taxon>
    </lineage>
</organism>
<dbReference type="PROSITE" id="PS50002">
    <property type="entry name" value="SH3"/>
    <property type="match status" value="1"/>
</dbReference>
<keyword evidence="1 2" id="KW-0728">SH3 domain</keyword>
<proteinExistence type="predicted"/>
<dbReference type="GO" id="GO:0005886">
    <property type="term" value="C:plasma membrane"/>
    <property type="evidence" value="ECO:0007669"/>
    <property type="project" value="InterPro"/>
</dbReference>
<sequence>MALSQQELSNTLKHLKRAPAPRVPVGSGVGSDQAGAINLSAIKLKKTGKRESLIEEDSTGMAFIHQDGKENNPEHNSIFKKHLAMFDHQEEAPEKHSSLPRVMPKPKLRNSSTGSEEERDFKKARSESFPRPQSGDSRDDNSNIVQGSGIPKMKPLPSLKSIGKIPPPKPTKPLILAMKVQKQYKNHKVIIAPKVQPVAEAVENGRKGDESIEEEEGEDIYDDICSAEDTPQVSYRPQPTPPTEPEPIDEDMYDDVEQLAETVKAELKGQGAKPPPAPIRSDIITEDGTSFQEEKEYGEDLYEGVEALNDDDQANDIEEENENERVEQTEVPPPSAHLSNKEEDIKKKEKEKREREKKEKELQKKREKEEQRRKKEEEKQEREKKKREEEERRKREKFDKDLKKAHKLKGNEDIIAKGTAKESFSGTGKELPCSIGTVLEVIVKENCPSGKWLVRNPQGHLGYVPSSILEIEAGDEEGMENLDEDLYECVDTFKSQDQPPSNPVEEIDDVYDDTLMEDEDLYDDIPGADM</sequence>
<gene>
    <name evidence="6" type="primary">LOC116301267</name>
</gene>
<feature type="compositionally biased region" description="Basic and acidic residues" evidence="3">
    <location>
        <begin position="119"/>
        <end position="128"/>
    </location>
</feature>
<dbReference type="GeneID" id="116301267"/>
<dbReference type="SUPFAM" id="SSF50044">
    <property type="entry name" value="SH3-domain"/>
    <property type="match status" value="1"/>
</dbReference>
<evidence type="ECO:0000256" key="3">
    <source>
        <dbReference type="SAM" id="MobiDB-lite"/>
    </source>
</evidence>
<evidence type="ECO:0000259" key="4">
    <source>
        <dbReference type="PROSITE" id="PS50002"/>
    </source>
</evidence>
<feature type="region of interest" description="Disordered" evidence="3">
    <location>
        <begin position="1"/>
        <end position="38"/>
    </location>
</feature>
<dbReference type="InterPro" id="IPR001452">
    <property type="entry name" value="SH3_domain"/>
</dbReference>
<evidence type="ECO:0000313" key="5">
    <source>
        <dbReference type="Proteomes" id="UP000515163"/>
    </source>
</evidence>
<dbReference type="Gene3D" id="2.30.30.40">
    <property type="entry name" value="SH3 Domains"/>
    <property type="match status" value="1"/>
</dbReference>
<dbReference type="GO" id="GO:0007229">
    <property type="term" value="P:integrin-mediated signaling pathway"/>
    <property type="evidence" value="ECO:0007669"/>
    <property type="project" value="InterPro"/>
</dbReference>
<dbReference type="OrthoDB" id="5986624at2759"/>
<name>A0A6P8IHL2_ACTTE</name>
<keyword evidence="5" id="KW-1185">Reference proteome</keyword>
<dbReference type="GO" id="GO:0050852">
    <property type="term" value="P:T cell receptor signaling pathway"/>
    <property type="evidence" value="ECO:0007669"/>
    <property type="project" value="TreeGrafter"/>
</dbReference>
<reference evidence="6" key="1">
    <citation type="submission" date="2025-08" db="UniProtKB">
        <authorList>
            <consortium name="RefSeq"/>
        </authorList>
    </citation>
    <scope>IDENTIFICATION</scope>
    <source>
        <tissue evidence="6">Tentacle</tissue>
    </source>
</reference>
<accession>A0A6P8IHL2</accession>
<dbReference type="InParanoid" id="A0A6P8IHL2"/>
<dbReference type="InterPro" id="IPR043443">
    <property type="entry name" value="FYB1/2-like"/>
</dbReference>
<feature type="compositionally biased region" description="Basic and acidic residues" evidence="3">
    <location>
        <begin position="86"/>
        <end position="97"/>
    </location>
</feature>
<dbReference type="InterPro" id="IPR036028">
    <property type="entry name" value="SH3-like_dom_sf"/>
</dbReference>
<feature type="compositionally biased region" description="Acidic residues" evidence="3">
    <location>
        <begin position="296"/>
        <end position="322"/>
    </location>
</feature>
<dbReference type="GO" id="GO:0072659">
    <property type="term" value="P:protein localization to plasma membrane"/>
    <property type="evidence" value="ECO:0007669"/>
    <property type="project" value="TreeGrafter"/>
</dbReference>
<dbReference type="Proteomes" id="UP000515163">
    <property type="component" value="Unplaced"/>
</dbReference>
<feature type="region of interest" description="Disordered" evidence="3">
    <location>
        <begin position="86"/>
        <end position="172"/>
    </location>
</feature>
<feature type="compositionally biased region" description="Polar residues" evidence="3">
    <location>
        <begin position="1"/>
        <end position="12"/>
    </location>
</feature>
<dbReference type="PANTHER" id="PTHR16830:SF12">
    <property type="entry name" value="PDZ DOMAIN-CONTAINING PROTEIN"/>
    <property type="match status" value="1"/>
</dbReference>
<evidence type="ECO:0000256" key="1">
    <source>
        <dbReference type="ARBA" id="ARBA00022443"/>
    </source>
</evidence>
<evidence type="ECO:0000256" key="2">
    <source>
        <dbReference type="PROSITE-ProRule" id="PRU00192"/>
    </source>
</evidence>
<dbReference type="KEGG" id="aten:116301267"/>
<dbReference type="RefSeq" id="XP_031566160.1">
    <property type="nucleotide sequence ID" value="XM_031710300.1"/>
</dbReference>
<evidence type="ECO:0000313" key="6">
    <source>
        <dbReference type="RefSeq" id="XP_031566160.1"/>
    </source>
</evidence>
<feature type="region of interest" description="Disordered" evidence="3">
    <location>
        <begin position="265"/>
        <end position="430"/>
    </location>
</feature>
<dbReference type="AlphaFoldDB" id="A0A6P8IHL2"/>
<dbReference type="PANTHER" id="PTHR16830">
    <property type="entry name" value="SH2 CONTAINING ADAPTOR PRAM-1 RELATED"/>
    <property type="match status" value="1"/>
</dbReference>
<feature type="compositionally biased region" description="Basic and acidic residues" evidence="3">
    <location>
        <begin position="339"/>
        <end position="402"/>
    </location>
</feature>
<feature type="domain" description="SH3" evidence="4">
    <location>
        <begin position="413"/>
        <end position="474"/>
    </location>
</feature>